<gene>
    <name evidence="2" type="ORF">J3U88_19480</name>
</gene>
<name>A0A8J7U5B2_9BACT</name>
<proteinExistence type="predicted"/>
<dbReference type="Proteomes" id="UP000664417">
    <property type="component" value="Unassembled WGS sequence"/>
</dbReference>
<feature type="region of interest" description="Disordered" evidence="1">
    <location>
        <begin position="570"/>
        <end position="605"/>
    </location>
</feature>
<evidence type="ECO:0000313" key="3">
    <source>
        <dbReference type="Proteomes" id="UP000664417"/>
    </source>
</evidence>
<protein>
    <submittedName>
        <fullName evidence="2">HEAT repeat domain-containing protein</fullName>
    </submittedName>
</protein>
<accession>A0A8J7U5B2</accession>
<organism evidence="2 3">
    <name type="scientific">Acanthopleuribacter pedis</name>
    <dbReference type="NCBI Taxonomy" id="442870"/>
    <lineage>
        <taxon>Bacteria</taxon>
        <taxon>Pseudomonadati</taxon>
        <taxon>Acidobacteriota</taxon>
        <taxon>Holophagae</taxon>
        <taxon>Acanthopleuribacterales</taxon>
        <taxon>Acanthopleuribacteraceae</taxon>
        <taxon>Acanthopleuribacter</taxon>
    </lineage>
</organism>
<dbReference type="AlphaFoldDB" id="A0A8J7U5B2"/>
<evidence type="ECO:0000313" key="2">
    <source>
        <dbReference type="EMBL" id="MBO1320669.1"/>
    </source>
</evidence>
<dbReference type="EMBL" id="JAFREP010000018">
    <property type="protein sequence ID" value="MBO1320669.1"/>
    <property type="molecule type" value="Genomic_DNA"/>
</dbReference>
<keyword evidence="3" id="KW-1185">Reference proteome</keyword>
<reference evidence="2" key="1">
    <citation type="submission" date="2021-03" db="EMBL/GenBank/DDBJ databases">
        <authorList>
            <person name="Wang G."/>
        </authorList>
    </citation>
    <scope>NUCLEOTIDE SEQUENCE</scope>
    <source>
        <strain evidence="2">KCTC 12899</strain>
    </source>
</reference>
<comment type="caution">
    <text evidence="2">The sequence shown here is derived from an EMBL/GenBank/DDBJ whole genome shotgun (WGS) entry which is preliminary data.</text>
</comment>
<evidence type="ECO:0000256" key="1">
    <source>
        <dbReference type="SAM" id="MobiDB-lite"/>
    </source>
</evidence>
<dbReference type="RefSeq" id="WP_207860622.1">
    <property type="nucleotide sequence ID" value="NZ_JAFREP010000018.1"/>
</dbReference>
<sequence>MELPTLLMILGSIGIAFRLGRPLLTRLRLGEPLAGHLLKGGFEKPGAEPGWHLATRQLTIHLERMGTRITVTFTDRTGGPRAKLEPAFEKVVTEVLTGPTLAMAQNLKPALTFTEDHIQLAFENTENLTSTSAKQWMHNLMALVIPAITLTTGAFSDPQRWLWLTTLRSFAAHHAAAVRALWPRFETVHRSPDDTEAADRVLAELFPGLSRAGLSRNLTDAGDNEPPIAVFRRWLDDPKLLPEALHDQRPHLRVTGPFELVTAMVSAPLPPRLLTLTLLDVPSEYNQQLLEMWRTHREIARDPEQTKVLIDFSLAPHKDLVKLLIENSPAHSRKHLWQKAWCKTFLQDEALSALSAMSDLDLIPFFKQQLREGRQEDHLIHVLANHPSQAGRDALIDCLTIPHLIARIKNHLKSRNDDLLIKQLAACMLNPSTCDEILLHFSERRDDRLLEAMLTALSRPELVERVLPHVMTRREKGVLPALIEVVTDARLPLSARITVTNGLKMFTDPAAQKTLRALIDHGEQGIALAAIEGLGFRREAGDLSLLAAARKRTKDRDIRAAIDRATARIRESNDGGETGLLSLATPSSQGDLEIAPRGGDLSKPS</sequence>